<dbReference type="AlphaFoldDB" id="A0A7J7JJD2"/>
<feature type="compositionally biased region" description="Low complexity" evidence="1">
    <location>
        <begin position="55"/>
        <end position="73"/>
    </location>
</feature>
<evidence type="ECO:0000256" key="1">
    <source>
        <dbReference type="SAM" id="MobiDB-lite"/>
    </source>
</evidence>
<organism evidence="2 3">
    <name type="scientific">Bugula neritina</name>
    <name type="common">Brown bryozoan</name>
    <name type="synonym">Sertularia neritina</name>
    <dbReference type="NCBI Taxonomy" id="10212"/>
    <lineage>
        <taxon>Eukaryota</taxon>
        <taxon>Metazoa</taxon>
        <taxon>Spiralia</taxon>
        <taxon>Lophotrochozoa</taxon>
        <taxon>Bryozoa</taxon>
        <taxon>Gymnolaemata</taxon>
        <taxon>Cheilostomatida</taxon>
        <taxon>Flustrina</taxon>
        <taxon>Buguloidea</taxon>
        <taxon>Bugulidae</taxon>
        <taxon>Bugula</taxon>
    </lineage>
</organism>
<proteinExistence type="predicted"/>
<evidence type="ECO:0000313" key="2">
    <source>
        <dbReference type="EMBL" id="KAF6026400.1"/>
    </source>
</evidence>
<dbReference type="Proteomes" id="UP000593567">
    <property type="component" value="Unassembled WGS sequence"/>
</dbReference>
<sequence length="210" mass="23868">MSDDERSIIDSLDMTEMSFSSRLPRQDYPSLLQFDHTSNQGEKRRKKVKKKEVNSVRSRSSNLTSNLTSTDSISMSSLSKTNRLLELAVSANALAEKQSELKEVTSIQQIFLWIKWRTEVNKNLAHDLLSKSYHDIGSMQTEKLLQILSRPGVYRYGIIEDCSTSLNEQDFINFGIPRVTLEYSRLSAQLSVNQSNVASTPSESIPHVDY</sequence>
<keyword evidence="3" id="KW-1185">Reference proteome</keyword>
<evidence type="ECO:0000313" key="3">
    <source>
        <dbReference type="Proteomes" id="UP000593567"/>
    </source>
</evidence>
<feature type="region of interest" description="Disordered" evidence="1">
    <location>
        <begin position="35"/>
        <end position="73"/>
    </location>
</feature>
<protein>
    <submittedName>
        <fullName evidence="2">Uncharacterized protein</fullName>
    </submittedName>
</protein>
<reference evidence="2" key="1">
    <citation type="submission" date="2020-06" db="EMBL/GenBank/DDBJ databases">
        <title>Draft genome of Bugula neritina, a colonial animal packing powerful symbionts and potential medicines.</title>
        <authorList>
            <person name="Rayko M."/>
        </authorList>
    </citation>
    <scope>NUCLEOTIDE SEQUENCE [LARGE SCALE GENOMIC DNA]</scope>
    <source>
        <strain evidence="2">Kwan_BN1</strain>
    </source>
</reference>
<gene>
    <name evidence="2" type="ORF">EB796_015288</name>
</gene>
<dbReference type="EMBL" id="VXIV02002285">
    <property type="protein sequence ID" value="KAF6026400.1"/>
    <property type="molecule type" value="Genomic_DNA"/>
</dbReference>
<comment type="caution">
    <text evidence="2">The sequence shown here is derived from an EMBL/GenBank/DDBJ whole genome shotgun (WGS) entry which is preliminary data.</text>
</comment>
<accession>A0A7J7JJD2</accession>
<name>A0A7J7JJD2_BUGNE</name>